<dbReference type="InterPro" id="IPR045974">
    <property type="entry name" value="DUF5930"/>
</dbReference>
<dbReference type="InterPro" id="IPR011055">
    <property type="entry name" value="Dup_hybrid_motif"/>
</dbReference>
<dbReference type="RefSeq" id="WP_007426712.1">
    <property type="nucleotide sequence ID" value="NZ_AMGO01000030.1"/>
</dbReference>
<name>K2GNR9_9RHOB</name>
<dbReference type="EMBL" id="AMGO01000030">
    <property type="protein sequence ID" value="EKE44316.1"/>
    <property type="molecule type" value="Genomic_DNA"/>
</dbReference>
<dbReference type="eggNOG" id="COG0739">
    <property type="taxonomic scope" value="Bacteria"/>
</dbReference>
<evidence type="ECO:0000259" key="3">
    <source>
        <dbReference type="Pfam" id="PF19353"/>
    </source>
</evidence>
<dbReference type="Pfam" id="PF01551">
    <property type="entry name" value="Peptidase_M23"/>
    <property type="match status" value="1"/>
</dbReference>
<keyword evidence="1" id="KW-0812">Transmembrane</keyword>
<keyword evidence="1" id="KW-0472">Membrane</keyword>
<proteinExistence type="predicted"/>
<dbReference type="InterPro" id="IPR050570">
    <property type="entry name" value="Cell_wall_metabolism_enzyme"/>
</dbReference>
<keyword evidence="1" id="KW-1133">Transmembrane helix</keyword>
<dbReference type="PANTHER" id="PTHR21666:SF270">
    <property type="entry name" value="MUREIN HYDROLASE ACTIVATOR ENVC"/>
    <property type="match status" value="1"/>
</dbReference>
<feature type="transmembrane region" description="Helical" evidence="1">
    <location>
        <begin position="40"/>
        <end position="62"/>
    </location>
</feature>
<gene>
    <name evidence="4" type="ORF">OCGS_1560</name>
</gene>
<organism evidence="4 5">
    <name type="scientific">Oceaniovalibus guishaninsula JLT2003</name>
    <dbReference type="NCBI Taxonomy" id="1231392"/>
    <lineage>
        <taxon>Bacteria</taxon>
        <taxon>Pseudomonadati</taxon>
        <taxon>Pseudomonadota</taxon>
        <taxon>Alphaproteobacteria</taxon>
        <taxon>Rhodobacterales</taxon>
        <taxon>Roseobacteraceae</taxon>
        <taxon>Oceaniovalibus</taxon>
    </lineage>
</organism>
<dbReference type="PATRIC" id="fig|1231392.3.peg.1566"/>
<evidence type="ECO:0000256" key="1">
    <source>
        <dbReference type="SAM" id="Phobius"/>
    </source>
</evidence>
<protein>
    <submittedName>
        <fullName evidence="4">Peptidase, M23/M37 family protein</fullName>
    </submittedName>
</protein>
<dbReference type="Gene3D" id="2.70.70.10">
    <property type="entry name" value="Glucose Permease (Domain IIA)"/>
    <property type="match status" value="1"/>
</dbReference>
<comment type="caution">
    <text evidence="4">The sequence shown here is derived from an EMBL/GenBank/DDBJ whole genome shotgun (WGS) entry which is preliminary data.</text>
</comment>
<evidence type="ECO:0000313" key="5">
    <source>
        <dbReference type="Proteomes" id="UP000006765"/>
    </source>
</evidence>
<dbReference type="Pfam" id="PF19353">
    <property type="entry name" value="DUF5930"/>
    <property type="match status" value="1"/>
</dbReference>
<reference evidence="4 5" key="1">
    <citation type="journal article" date="2012" name="J. Bacteriol.">
        <title>Draft Genome Sequence of Oceaniovalibus guishaninsula JLT2003T.</title>
        <authorList>
            <person name="Tang K."/>
            <person name="Liu K."/>
            <person name="Jiao N."/>
        </authorList>
    </citation>
    <scope>NUCLEOTIDE SEQUENCE [LARGE SCALE GENOMIC DNA]</scope>
    <source>
        <strain evidence="4 5">JLT2003</strain>
    </source>
</reference>
<dbReference type="GO" id="GO:0004222">
    <property type="term" value="F:metalloendopeptidase activity"/>
    <property type="evidence" value="ECO:0007669"/>
    <property type="project" value="TreeGrafter"/>
</dbReference>
<dbReference type="PANTHER" id="PTHR21666">
    <property type="entry name" value="PEPTIDASE-RELATED"/>
    <property type="match status" value="1"/>
</dbReference>
<feature type="domain" description="DUF5930" evidence="3">
    <location>
        <begin position="5"/>
        <end position="319"/>
    </location>
</feature>
<evidence type="ECO:0000313" key="4">
    <source>
        <dbReference type="EMBL" id="EKE44316.1"/>
    </source>
</evidence>
<dbReference type="InterPro" id="IPR016047">
    <property type="entry name" value="M23ase_b-sheet_dom"/>
</dbReference>
<dbReference type="Proteomes" id="UP000006765">
    <property type="component" value="Unassembled WGS sequence"/>
</dbReference>
<dbReference type="CDD" id="cd12797">
    <property type="entry name" value="M23_peptidase"/>
    <property type="match status" value="1"/>
</dbReference>
<feature type="domain" description="M23ase beta-sheet core" evidence="2">
    <location>
        <begin position="331"/>
        <end position="425"/>
    </location>
</feature>
<keyword evidence="5" id="KW-1185">Reference proteome</keyword>
<dbReference type="STRING" id="1231392.OCGS_1560"/>
<dbReference type="SUPFAM" id="SSF51261">
    <property type="entry name" value="Duplicated hybrid motif"/>
    <property type="match status" value="1"/>
</dbReference>
<accession>K2GNR9</accession>
<dbReference type="AlphaFoldDB" id="K2GNR9"/>
<sequence>MRLTKHAIHVALSRAFPEQRLFLRSDTETRFVRLSPSTQILALSGSALVVGWTIVASAILLMDGIGSDTVRQQTMREQTIYQQRLNDLAAERDAATAEARAAHERFNAALARVSDMQSELLASELRRDELDRGMQATQVALRRTIAERDDARGTAADLRAVVEGDSADGPSAAERMAEVERTLDYLTAALGNTATQRDAMAAEAADAEAFAEDLMLDAKLTAARSEQIFAQLEEALTISVAPLDKMFRSAGLSTDSLIDTVRRSYSGQGGPLVRVSTKGQADPLGERANGILEKLDRMNLYRLAAEKAPFSMPLKDSFRYTSSYGPRWGRAHEGTDMAGAHGTAIYATADGVVTFAGTQSGYGKLVKIRHAFGIETRYAHQSNIRVKVGQKVSRGDRIGDMGNTGRSTGTHLHYEVRVNGKAVNPMTFIKAAKDVF</sequence>
<evidence type="ECO:0000259" key="2">
    <source>
        <dbReference type="Pfam" id="PF01551"/>
    </source>
</evidence>